<dbReference type="WBParaSite" id="TTAC_0000683301-mRNA-1">
    <property type="protein sequence ID" value="TTAC_0000683301-mRNA-1"/>
    <property type="gene ID" value="TTAC_0000683301"/>
</dbReference>
<proteinExistence type="predicted"/>
<evidence type="ECO:0000313" key="4">
    <source>
        <dbReference type="WBParaSite" id="TTAC_0000683301-mRNA-1"/>
    </source>
</evidence>
<sequence>MHPENLLHPPSNQNERLFKFTILTPHTFLPPNHSESLEDELAEEFAQFLCDRVSTVLGERSYTPHHDGEAFLNMRFSDFEERFLRHSDYTIFITSGSNAACLDLIYPRMLVFLTIRPTWRNRGIVLYVGPPVGQKIFDKDLFANEPLTFPLNKEEWGSPESPWDKLMGTLQTKVPLTPEPKRSRPSKQKPPVKMPGAEANDNRKTMTSMPLNQSKDETKAPIQSEVYGTQLPCCAPEYIRSSKTGFPTSHFVHSSSAFSFRSHFRQQKHNLNDYRSSSLNDMCLFGNFIRCQNKKPRAKKEQQRRYSDSAVTGNEEYKNADYFCFPSRFKMKKKKRLMTEPTPSQQMEHIIVKTPEAVRVSIPEISSSLQPRKTLQTYTLQVKIDDDSLDKRNSPYSTLSSPPCKKKANTFGNGRRLKLRCDSGIASNLSYLSTDISSSSPSLYNPHQSTSLATSPSTVFSSSSPSCLDHFETSQNRLRLQKRSLDASLMHSTNSTNIATIYGSLKFVDDEDPDNEVIYAERRRAKEKEIFVRPGMSPLTAQKACETVAKKDRILRPQIMNPDSKASSVSIEDPTLTEDYEVELPEDFSMRSDVGVIQSFEEQINQRSNEARDMQDVNSTHFDKRVTQKTYPLTLTENTDLQKVQNLEHELLQGMQLDEQIPQECCLKNGAGGMDQKDEEYALESRDIRLVETNLQEEFVADRGNSIHNMQSNPENKVLQKSIEVFPNEALISSPEKNNYKKAPIFCSQNSLENKDKCMIKQTPLLDENLQLPEIINNQLQEQSISMNESMQPSMIVLNDQNPTVKQIDNKDKLLIMDKEDSIPEKKQALKPDEEHSEIHESIDSGLEDSSKTVEASLRAQSGLLMTEQAETSKNGFPSEESIAPPTDKSFTNVTDEPALQEKANPGCQDDPLQNLFDQRLQIESITVARADCIESHSPIIPGENVAALCHQPLPGGDLEGHVLPGQLGLDDDGMEAEREIYVQQTPINCELLAPKEVMLNEKSDSLEISLPGSDGRNLGRALQENVCPNPIRRSISFDRNCLNNASSREACKVLREMLEGPTPETLQLIHCAVKTYDQCPSLADSVTLTIASALTMKSSAAKEKESACLRRMFPCISIAILNLISIQSFAFLLDSEHRVAEILNKFLRHQSESQKEHPDSHLRELTMTIQEAFLNHPLGVPVLLAGTTLLSPWLLRHFPLTLMTICAGIPGTLHRLLTHPSAFIAEHFTDLSEVSHATPTWTIFAAIGSRGFRWRLVRPS</sequence>
<evidence type="ECO:0000313" key="3">
    <source>
        <dbReference type="Proteomes" id="UP000274429"/>
    </source>
</evidence>
<gene>
    <name evidence="2" type="ORF">TTAC_LOCUS6818</name>
</gene>
<accession>A0A158RE82</accession>
<feature type="region of interest" description="Disordered" evidence="1">
    <location>
        <begin position="819"/>
        <end position="853"/>
    </location>
</feature>
<name>A0A158RE82_HYDTA</name>
<evidence type="ECO:0000313" key="2">
    <source>
        <dbReference type="EMBL" id="VDM31089.1"/>
    </source>
</evidence>
<feature type="region of interest" description="Disordered" evidence="1">
    <location>
        <begin position="869"/>
        <end position="893"/>
    </location>
</feature>
<keyword evidence="3" id="KW-1185">Reference proteome</keyword>
<evidence type="ECO:0000256" key="1">
    <source>
        <dbReference type="SAM" id="MobiDB-lite"/>
    </source>
</evidence>
<dbReference type="OrthoDB" id="6236380at2759"/>
<feature type="region of interest" description="Disordered" evidence="1">
    <location>
        <begin position="174"/>
        <end position="211"/>
    </location>
</feature>
<reference evidence="2 3" key="2">
    <citation type="submission" date="2018-11" db="EMBL/GenBank/DDBJ databases">
        <authorList>
            <consortium name="Pathogen Informatics"/>
        </authorList>
    </citation>
    <scope>NUCLEOTIDE SEQUENCE [LARGE SCALE GENOMIC DNA]</scope>
</reference>
<protein>
    <submittedName>
        <fullName evidence="4">UDENN domain-containing protein</fullName>
    </submittedName>
</protein>
<dbReference type="AlphaFoldDB" id="A0A158RE82"/>
<dbReference type="Proteomes" id="UP000274429">
    <property type="component" value="Unassembled WGS sequence"/>
</dbReference>
<organism evidence="4">
    <name type="scientific">Hydatigena taeniaeformis</name>
    <name type="common">Feline tapeworm</name>
    <name type="synonym">Taenia taeniaeformis</name>
    <dbReference type="NCBI Taxonomy" id="6205"/>
    <lineage>
        <taxon>Eukaryota</taxon>
        <taxon>Metazoa</taxon>
        <taxon>Spiralia</taxon>
        <taxon>Lophotrochozoa</taxon>
        <taxon>Platyhelminthes</taxon>
        <taxon>Cestoda</taxon>
        <taxon>Eucestoda</taxon>
        <taxon>Cyclophyllidea</taxon>
        <taxon>Taeniidae</taxon>
        <taxon>Hydatigera</taxon>
    </lineage>
</organism>
<reference evidence="4" key="1">
    <citation type="submission" date="2016-04" db="UniProtKB">
        <authorList>
            <consortium name="WormBaseParasite"/>
        </authorList>
    </citation>
    <scope>IDENTIFICATION</scope>
</reference>
<dbReference type="EMBL" id="UYWX01020325">
    <property type="protein sequence ID" value="VDM31089.1"/>
    <property type="molecule type" value="Genomic_DNA"/>
</dbReference>
<feature type="compositionally biased region" description="Basic and acidic residues" evidence="1">
    <location>
        <begin position="819"/>
        <end position="843"/>
    </location>
</feature>